<gene>
    <name evidence="2" type="ORF">D0Y65_010848</name>
</gene>
<comment type="caution">
    <text evidence="2">The sequence shown here is derived from an EMBL/GenBank/DDBJ whole genome shotgun (WGS) entry which is preliminary data.</text>
</comment>
<feature type="transmembrane region" description="Helical" evidence="1">
    <location>
        <begin position="1127"/>
        <end position="1148"/>
    </location>
</feature>
<sequence length="1300" mass="141891">MGVWDGIMQVTKLAQEKKTDPLLWSIQVSSALNSGGVSLPSIELAHRLVSHICFDNHLPMTWKFLEKAMSLRLLPPFLALSLLSSRVLPLRRLHPSAYTLYMDLLSRHAFSLLIHFPNYPSVMSSIHHLLHFSQLYSSLDPHPGVVLVLFLFTLVSQLLEASLSDEGLLQHSPRFLPVDPADIVIDNNDALRRKNTAMAIQIISRFLHHKLTSRILALVQRNMPAHWGPFLHQLQRLAANSTLLRSLKHVTPESLLPLDFNSPTGIKLLCSEWKTTPTLELNAVMADSCAVQSRHDSWSLLWLPIDLILEDAMDGNHVAEASAVEALTGLVKALQAVNGTAWHSAFLGLWIAALRLVQRERDPGEGPVPRLDTCLSMLLSITTLVVANLIEEEEGELIEEAEHSPANQRMDKQALGERHGELVTSLQLLGDYENLLTPPQSVIWGANQAAAKATLFVSGHSGYLEHTNVNDLPTNCSGNLRHLIVEACIARHLLDTSAYFWPGYVSAPFNQLPHSIPNHLPSWSSLMKGSPLTPPLVNVLVATPASSLAEIEKVFEFAIKGSDEEKISAATILCGASLVRGWNVQEHIVFFIIKMLSPPVPPKYSGTESYLISHAPFLNVFLVGISSVDSVQIFSLHGVVPLLAAVLMPICEAFGSSVPNVSWTAVTGEKLTCHAVFSNAFILLLRLWRFDRPPVEHVMGGAATPALGSQLGPEYLLLVRNCMLASYGKSPRDRVRSRRFSKMISFSLEPLFMDSFPKLNIWYRQHQECIASTCNTLAPGGPVSQIVEALLSMMCKKINRSAQSLTPTTSGSSNSSLSSLDDALMKLKVPAWDILEATPFVLDAALTACAHGRLSPRELATDLADFLPATLGTIVSYLSSEVTRGIWKPAFMNGTDWPSPAANLSIVEQQIKKILAATGVDVPSLAIDGNAPATLPLPLAAFLSLTITYKLDKSCERFVVLAGPSLIALSSGCPWPCMPIVGALWAQKVKRWSDFFVFSASATVFHHSRDAVVQLLRSCFASTLGLGSACIYNNGGVGTLLGHGFGSHYSGGFTPVAPGFLYLRVYRSIRDVMFLTDEIVSLLMLSVRDIANGGLPKGEVEKLKKTKYGMRYGQVSLSGSMTRVKHAALLGASFLWISGGSGLVQSLITETLPSWFLSAQGLEQEGGESGVVVAMLRGYALACFAVLGGTFAWGIDSSSPASKRRPKVLEIHLEFLANALDGKISLRCDCATWRAYVSGVMSLMVSCTPLWIQELDVGILKRMSNGLRQLNEEDLALHLLEIRGTSVMGEVAEMICQTRL</sequence>
<keyword evidence="3" id="KW-1185">Reference proteome</keyword>
<keyword evidence="1" id="KW-0472">Membrane</keyword>
<reference evidence="2 3" key="1">
    <citation type="submission" date="2018-09" db="EMBL/GenBank/DDBJ databases">
        <title>A high-quality reference genome of wild soybean provides a powerful tool to mine soybean genomes.</title>
        <authorList>
            <person name="Xie M."/>
            <person name="Chung C.Y.L."/>
            <person name="Li M.-W."/>
            <person name="Wong F.-L."/>
            <person name="Chan T.-F."/>
            <person name="Lam H.-M."/>
        </authorList>
    </citation>
    <scope>NUCLEOTIDE SEQUENCE [LARGE SCALE GENOMIC DNA]</scope>
    <source>
        <strain evidence="3">cv. W05</strain>
        <tissue evidence="2">Hypocotyl of etiolated seedlings</tissue>
    </source>
</reference>
<name>A0A445KH62_GLYSO</name>
<evidence type="ECO:0000313" key="3">
    <source>
        <dbReference type="Proteomes" id="UP000289340"/>
    </source>
</evidence>
<feature type="transmembrane region" description="Helical" evidence="1">
    <location>
        <begin position="1176"/>
        <end position="1195"/>
    </location>
</feature>
<dbReference type="PANTHER" id="PTHR33739:SF7">
    <property type="entry name" value="MEDIATOR OF RNA POLYMERASE II TRANSCRIPTION SUBUNIT 33B"/>
    <property type="match status" value="1"/>
</dbReference>
<evidence type="ECO:0000313" key="2">
    <source>
        <dbReference type="EMBL" id="RZC10244.1"/>
    </source>
</evidence>
<dbReference type="GO" id="GO:2000762">
    <property type="term" value="P:regulation of phenylpropanoid metabolic process"/>
    <property type="evidence" value="ECO:0007669"/>
    <property type="project" value="InterPro"/>
</dbReference>
<dbReference type="PANTHER" id="PTHR33739">
    <property type="entry name" value="OS07G0681500 PROTEIN"/>
    <property type="match status" value="1"/>
</dbReference>
<accession>A0A445KH62</accession>
<dbReference type="GO" id="GO:0016592">
    <property type="term" value="C:mediator complex"/>
    <property type="evidence" value="ECO:0007669"/>
    <property type="project" value="InterPro"/>
</dbReference>
<proteinExistence type="predicted"/>
<protein>
    <submittedName>
        <fullName evidence="2">Mediator of RNA polymerase II transcription subunit 33A isoform B</fullName>
    </submittedName>
</protein>
<organism evidence="2 3">
    <name type="scientific">Glycine soja</name>
    <name type="common">Wild soybean</name>
    <dbReference type="NCBI Taxonomy" id="3848"/>
    <lineage>
        <taxon>Eukaryota</taxon>
        <taxon>Viridiplantae</taxon>
        <taxon>Streptophyta</taxon>
        <taxon>Embryophyta</taxon>
        <taxon>Tracheophyta</taxon>
        <taxon>Spermatophyta</taxon>
        <taxon>Magnoliopsida</taxon>
        <taxon>eudicotyledons</taxon>
        <taxon>Gunneridae</taxon>
        <taxon>Pentapetalae</taxon>
        <taxon>rosids</taxon>
        <taxon>fabids</taxon>
        <taxon>Fabales</taxon>
        <taxon>Fabaceae</taxon>
        <taxon>Papilionoideae</taxon>
        <taxon>50 kb inversion clade</taxon>
        <taxon>NPAAA clade</taxon>
        <taxon>indigoferoid/millettioid clade</taxon>
        <taxon>Phaseoleae</taxon>
        <taxon>Glycine</taxon>
        <taxon>Glycine subgen. Soja</taxon>
    </lineage>
</organism>
<keyword evidence="1" id="KW-1133">Transmembrane helix</keyword>
<dbReference type="Proteomes" id="UP000289340">
    <property type="component" value="Chromosome 5"/>
</dbReference>
<dbReference type="EMBL" id="QZWG01000005">
    <property type="protein sequence ID" value="RZC10244.1"/>
    <property type="molecule type" value="Genomic_DNA"/>
</dbReference>
<evidence type="ECO:0000256" key="1">
    <source>
        <dbReference type="SAM" id="Phobius"/>
    </source>
</evidence>
<keyword evidence="1" id="KW-0812">Transmembrane</keyword>
<dbReference type="InterPro" id="IPR039638">
    <property type="entry name" value="MED33A/B"/>
</dbReference>